<organism evidence="1 2">
    <name type="scientific">Crenichthys baileyi</name>
    <name type="common">White River springfish</name>
    <dbReference type="NCBI Taxonomy" id="28760"/>
    <lineage>
        <taxon>Eukaryota</taxon>
        <taxon>Metazoa</taxon>
        <taxon>Chordata</taxon>
        <taxon>Craniata</taxon>
        <taxon>Vertebrata</taxon>
        <taxon>Euteleostomi</taxon>
        <taxon>Actinopterygii</taxon>
        <taxon>Neopterygii</taxon>
        <taxon>Teleostei</taxon>
        <taxon>Neoteleostei</taxon>
        <taxon>Acanthomorphata</taxon>
        <taxon>Ovalentaria</taxon>
        <taxon>Atherinomorphae</taxon>
        <taxon>Cyprinodontiformes</taxon>
        <taxon>Goodeidae</taxon>
        <taxon>Crenichthys</taxon>
    </lineage>
</organism>
<keyword evidence="2" id="KW-1185">Reference proteome</keyword>
<dbReference type="EMBL" id="JAHHUM010002203">
    <property type="protein sequence ID" value="KAK5605596.1"/>
    <property type="molecule type" value="Genomic_DNA"/>
</dbReference>
<feature type="non-terminal residue" evidence="1">
    <location>
        <position position="1"/>
    </location>
</feature>
<protein>
    <submittedName>
        <fullName evidence="1">Uncharacterized protein</fullName>
    </submittedName>
</protein>
<accession>A0AAV9R718</accession>
<evidence type="ECO:0000313" key="2">
    <source>
        <dbReference type="Proteomes" id="UP001311232"/>
    </source>
</evidence>
<sequence length="75" mass="8309">ELSSCTPAWHCWVSSSSMAACQKPKPGAWRRLRRCLKTSSAHAAPLTQTRGGRSSTSASKVRITICRTTTRQMWT</sequence>
<feature type="non-terminal residue" evidence="1">
    <location>
        <position position="75"/>
    </location>
</feature>
<proteinExistence type="predicted"/>
<dbReference type="Proteomes" id="UP001311232">
    <property type="component" value="Unassembled WGS sequence"/>
</dbReference>
<evidence type="ECO:0000313" key="1">
    <source>
        <dbReference type="EMBL" id="KAK5605596.1"/>
    </source>
</evidence>
<name>A0AAV9R718_9TELE</name>
<comment type="caution">
    <text evidence="1">The sequence shown here is derived from an EMBL/GenBank/DDBJ whole genome shotgun (WGS) entry which is preliminary data.</text>
</comment>
<dbReference type="AlphaFoldDB" id="A0AAV9R718"/>
<reference evidence="1 2" key="1">
    <citation type="submission" date="2021-06" db="EMBL/GenBank/DDBJ databases">
        <authorList>
            <person name="Palmer J.M."/>
        </authorList>
    </citation>
    <scope>NUCLEOTIDE SEQUENCE [LARGE SCALE GENOMIC DNA]</scope>
    <source>
        <strain evidence="1 2">MEX-2019</strain>
        <tissue evidence="1">Muscle</tissue>
    </source>
</reference>
<gene>
    <name evidence="1" type="ORF">CRENBAI_009553</name>
</gene>